<dbReference type="RefSeq" id="WP_072914124.1">
    <property type="nucleotide sequence ID" value="NZ_FRDM01000003.1"/>
</dbReference>
<dbReference type="InterPro" id="IPR004042">
    <property type="entry name" value="Intein_endonuc_central"/>
</dbReference>
<dbReference type="InterPro" id="IPR006142">
    <property type="entry name" value="INTEIN"/>
</dbReference>
<dbReference type="Proteomes" id="UP000184428">
    <property type="component" value="Unassembled WGS sequence"/>
</dbReference>
<evidence type="ECO:0000256" key="1">
    <source>
        <dbReference type="SAM" id="MobiDB-lite"/>
    </source>
</evidence>
<organism evidence="3 4">
    <name type="scientific">Geodermatophilus obscurus</name>
    <dbReference type="NCBI Taxonomy" id="1861"/>
    <lineage>
        <taxon>Bacteria</taxon>
        <taxon>Bacillati</taxon>
        <taxon>Actinomycetota</taxon>
        <taxon>Actinomycetes</taxon>
        <taxon>Geodermatophilales</taxon>
        <taxon>Geodermatophilaceae</taxon>
        <taxon>Geodermatophilus</taxon>
    </lineage>
</organism>
<evidence type="ECO:0000313" key="4">
    <source>
        <dbReference type="Proteomes" id="UP000184428"/>
    </source>
</evidence>
<protein>
    <submittedName>
        <fullName evidence="3">Intein C-terminal splicing region</fullName>
    </submittedName>
</protein>
<accession>A0A1M7SN91</accession>
<dbReference type="GO" id="GO:0016539">
    <property type="term" value="P:intein-mediated protein splicing"/>
    <property type="evidence" value="ECO:0007669"/>
    <property type="project" value="InterPro"/>
</dbReference>
<dbReference type="InterPro" id="IPR027434">
    <property type="entry name" value="Homing_endonucl"/>
</dbReference>
<dbReference type="GO" id="GO:0004519">
    <property type="term" value="F:endonuclease activity"/>
    <property type="evidence" value="ECO:0007669"/>
    <property type="project" value="InterPro"/>
</dbReference>
<dbReference type="SUPFAM" id="SSF55608">
    <property type="entry name" value="Homing endonucleases"/>
    <property type="match status" value="1"/>
</dbReference>
<dbReference type="InterPro" id="IPR004860">
    <property type="entry name" value="LAGLIDADG_dom"/>
</dbReference>
<dbReference type="SUPFAM" id="SSF51294">
    <property type="entry name" value="Hedgehog/intein (Hint) domain"/>
    <property type="match status" value="1"/>
</dbReference>
<reference evidence="3 4" key="1">
    <citation type="submission" date="2016-12" db="EMBL/GenBank/DDBJ databases">
        <authorList>
            <person name="Song W.-J."/>
            <person name="Kurnit D.M."/>
        </authorList>
    </citation>
    <scope>NUCLEOTIDE SEQUENCE [LARGE SCALE GENOMIC DNA]</scope>
    <source>
        <strain evidence="3 4">DSM 43162</strain>
    </source>
</reference>
<dbReference type="Pfam" id="PF14528">
    <property type="entry name" value="LAGLIDADG_3"/>
    <property type="match status" value="1"/>
</dbReference>
<evidence type="ECO:0000313" key="3">
    <source>
        <dbReference type="EMBL" id="SHN59923.1"/>
    </source>
</evidence>
<feature type="domain" description="DOD-type homing endonuclease" evidence="2">
    <location>
        <begin position="162"/>
        <end position="289"/>
    </location>
</feature>
<feature type="compositionally biased region" description="Basic and acidic residues" evidence="1">
    <location>
        <begin position="633"/>
        <end position="642"/>
    </location>
</feature>
<dbReference type="OrthoDB" id="3848202at2"/>
<gene>
    <name evidence="3" type="ORF">SAMN05660350_00925</name>
</gene>
<dbReference type="InterPro" id="IPR036844">
    <property type="entry name" value="Hint_dom_sf"/>
</dbReference>
<dbReference type="AlphaFoldDB" id="A0A1M7SN91"/>
<evidence type="ECO:0000259" key="2">
    <source>
        <dbReference type="PROSITE" id="PS50819"/>
    </source>
</evidence>
<dbReference type="PROSITE" id="PS50819">
    <property type="entry name" value="INTEIN_ENDONUCLEASE"/>
    <property type="match status" value="1"/>
</dbReference>
<proteinExistence type="predicted"/>
<dbReference type="Gene3D" id="2.170.16.10">
    <property type="entry name" value="Hedgehog/Intein (Hint) domain"/>
    <property type="match status" value="1"/>
</dbReference>
<dbReference type="EMBL" id="FRDM01000003">
    <property type="protein sequence ID" value="SHN59923.1"/>
    <property type="molecule type" value="Genomic_DNA"/>
</dbReference>
<sequence length="842" mass="90353">MAVSGLKTRKPTGRVPWPCILLEGEEKAGKAQPLHARIATPTGWTTMGEIAVGDQVIGSDGEPTTVLAVHERGERPVYRLTFSDGATVEACDEHLWAVHTANDRHRQYSSGPRKGQRNPRPYRVLSTAEVRERVLDGVVLHVPMTAPVNFAADADLPLDPYLLGLLLGDGGLTAPSRPVCTSGDEELFDRLTTALPDGDRTRRSPDGRSIGISGGRTTAALRQLGLMGCGSAMKFVPAAYLFAPVADRLALLQGLMDTDGGVERYSATFTTVSPRLAADVRHLAESLGGTAATGTKQGAYRDAAGTRIVTKLAYRLTVRLPEELVPFRLGRKVAAWAAARPAFRTRPRRTIREVEYLGVQPVRCITVAAEDHLYLTDHYVVTHNSWSLAQFSASDKISALYWIDLNEGAGDEYGALPGANYRLIEHDGSYAQVLSAVQAVKAEARRAADAGEPPVVLGIDTGSAIWDGLKDWASERAARSARNRELLKRDPNAEITISQNLWNDAGARWRKLQTELLTFPGIVVVTARGKEVTEVDANGRPIEGQKTWSVQTHREFPYAATVWMRLRRGRRPLIVGARSVHVGIKPNADPAKEVTAPEAAGRLLEWLVFDALKCDPGTAHVRDLVPFHGGGLLDHERTEQARTEQAAGRGNGRSSGSGEPDAADLVARIGDAANDDELREVWAEANRAALLQAEVPTPGGSFTVAELIQARHEQFLAASMEAHPAGRRVQAAAAAPQTPAAVVEAARAAAAAALPATGTEAAPANPLLEASPTPDDPKDRRLNAARRGVLASLESLGVTSEQIGARFGRPAEQVATKRLTALVREVIATQRAGTTGQQEIVA</sequence>
<dbReference type="PRINTS" id="PR00379">
    <property type="entry name" value="INTEIN"/>
</dbReference>
<name>A0A1M7SN91_9ACTN</name>
<dbReference type="Gene3D" id="3.10.28.10">
    <property type="entry name" value="Homing endonucleases"/>
    <property type="match status" value="1"/>
</dbReference>
<feature type="region of interest" description="Disordered" evidence="1">
    <location>
        <begin position="632"/>
        <end position="662"/>
    </location>
</feature>